<dbReference type="InterPro" id="IPR018303">
    <property type="entry name" value="ATPase_P-typ_P_site"/>
</dbReference>
<evidence type="ECO:0000256" key="5">
    <source>
        <dbReference type="SAM" id="Phobius"/>
    </source>
</evidence>
<accession>A0A914DVB2</accession>
<dbReference type="SUPFAM" id="SSF81653">
    <property type="entry name" value="Calcium ATPase, transduction domain A"/>
    <property type="match status" value="1"/>
</dbReference>
<keyword evidence="3 5" id="KW-1133">Transmembrane helix</keyword>
<evidence type="ECO:0000313" key="7">
    <source>
        <dbReference type="Proteomes" id="UP000887540"/>
    </source>
</evidence>
<dbReference type="SUPFAM" id="SSF81660">
    <property type="entry name" value="Metal cation-transporting ATPase, ATP-binding domain N"/>
    <property type="match status" value="1"/>
</dbReference>
<dbReference type="InterPro" id="IPR023214">
    <property type="entry name" value="HAD_sf"/>
</dbReference>
<dbReference type="Pfam" id="PF00122">
    <property type="entry name" value="E1-E2_ATPase"/>
    <property type="match status" value="1"/>
</dbReference>
<proteinExistence type="predicted"/>
<dbReference type="Proteomes" id="UP000887540">
    <property type="component" value="Unplaced"/>
</dbReference>
<dbReference type="Gene3D" id="3.40.1110.10">
    <property type="entry name" value="Calcium-transporting ATPase, cytoplasmic domain N"/>
    <property type="match status" value="1"/>
</dbReference>
<dbReference type="InterPro" id="IPR050510">
    <property type="entry name" value="Cation_transp_ATPase_P-type"/>
</dbReference>
<dbReference type="InterPro" id="IPR008250">
    <property type="entry name" value="ATPase_P-typ_transduc_dom_A_sf"/>
</dbReference>
<dbReference type="GO" id="GO:0030007">
    <property type="term" value="P:intracellular potassium ion homeostasis"/>
    <property type="evidence" value="ECO:0007669"/>
    <property type="project" value="TreeGrafter"/>
</dbReference>
<dbReference type="GO" id="GO:0036376">
    <property type="term" value="P:sodium ion export across plasma membrane"/>
    <property type="evidence" value="ECO:0007669"/>
    <property type="project" value="TreeGrafter"/>
</dbReference>
<evidence type="ECO:0000259" key="6">
    <source>
        <dbReference type="Pfam" id="PF00122"/>
    </source>
</evidence>
<dbReference type="Gene3D" id="2.70.150.10">
    <property type="entry name" value="Calcium-transporting ATPase, cytoplasmic transduction domain A"/>
    <property type="match status" value="1"/>
</dbReference>
<name>A0A914DVB2_9BILA</name>
<dbReference type="InterPro" id="IPR023298">
    <property type="entry name" value="ATPase_P-typ_TM_dom_sf"/>
</dbReference>
<keyword evidence="2 5" id="KW-0812">Transmembrane</keyword>
<evidence type="ECO:0000256" key="4">
    <source>
        <dbReference type="ARBA" id="ARBA00023136"/>
    </source>
</evidence>
<dbReference type="GO" id="GO:0006883">
    <property type="term" value="P:intracellular sodium ion homeostasis"/>
    <property type="evidence" value="ECO:0007669"/>
    <property type="project" value="TreeGrafter"/>
</dbReference>
<dbReference type="PANTHER" id="PTHR43294">
    <property type="entry name" value="SODIUM/POTASSIUM-TRANSPORTING ATPASE SUBUNIT ALPHA"/>
    <property type="match status" value="1"/>
</dbReference>
<dbReference type="GO" id="GO:0005886">
    <property type="term" value="C:plasma membrane"/>
    <property type="evidence" value="ECO:0007669"/>
    <property type="project" value="TreeGrafter"/>
</dbReference>
<dbReference type="Gene3D" id="1.20.1110.10">
    <property type="entry name" value="Calcium-transporting ATPase, transmembrane domain"/>
    <property type="match status" value="1"/>
</dbReference>
<feature type="transmembrane region" description="Helical" evidence="5">
    <location>
        <begin position="182"/>
        <end position="203"/>
    </location>
</feature>
<reference evidence="8" key="1">
    <citation type="submission" date="2022-11" db="UniProtKB">
        <authorList>
            <consortium name="WormBaseParasite"/>
        </authorList>
    </citation>
    <scope>IDENTIFICATION</scope>
</reference>
<dbReference type="WBParaSite" id="ACRNAN_scaffold3966.g32543.t1">
    <property type="protein sequence ID" value="ACRNAN_scaffold3966.g32543.t1"/>
    <property type="gene ID" value="ACRNAN_scaffold3966.g32543"/>
</dbReference>
<feature type="transmembrane region" description="Helical" evidence="5">
    <location>
        <begin position="153"/>
        <end position="176"/>
    </location>
</feature>
<dbReference type="InterPro" id="IPR059000">
    <property type="entry name" value="ATPase_P-type_domA"/>
</dbReference>
<evidence type="ECO:0000256" key="3">
    <source>
        <dbReference type="ARBA" id="ARBA00022989"/>
    </source>
</evidence>
<dbReference type="GO" id="GO:1902600">
    <property type="term" value="P:proton transmembrane transport"/>
    <property type="evidence" value="ECO:0007669"/>
    <property type="project" value="TreeGrafter"/>
</dbReference>
<dbReference type="PROSITE" id="PS00154">
    <property type="entry name" value="ATPASE_E1_E2"/>
    <property type="match status" value="1"/>
</dbReference>
<dbReference type="GO" id="GO:0016887">
    <property type="term" value="F:ATP hydrolysis activity"/>
    <property type="evidence" value="ECO:0007669"/>
    <property type="project" value="InterPro"/>
</dbReference>
<dbReference type="InterPro" id="IPR023299">
    <property type="entry name" value="ATPase_P-typ_cyto_dom_N"/>
</dbReference>
<evidence type="ECO:0000256" key="1">
    <source>
        <dbReference type="ARBA" id="ARBA00004370"/>
    </source>
</evidence>
<dbReference type="InterPro" id="IPR001757">
    <property type="entry name" value="P_typ_ATPase"/>
</dbReference>
<protein>
    <recommendedName>
        <fullName evidence="6">P-type ATPase A domain-containing protein</fullName>
    </recommendedName>
</protein>
<dbReference type="NCBIfam" id="TIGR01494">
    <property type="entry name" value="ATPase_P-type"/>
    <property type="match status" value="1"/>
</dbReference>
<keyword evidence="4 5" id="KW-0472">Membrane</keyword>
<dbReference type="GO" id="GO:0005391">
    <property type="term" value="F:P-type sodium:potassium-exchanging transporter activity"/>
    <property type="evidence" value="ECO:0007669"/>
    <property type="project" value="TreeGrafter"/>
</dbReference>
<dbReference type="GO" id="GO:1990573">
    <property type="term" value="P:potassium ion import across plasma membrane"/>
    <property type="evidence" value="ECO:0007669"/>
    <property type="project" value="TreeGrafter"/>
</dbReference>
<feature type="domain" description="P-type ATPase A" evidence="6">
    <location>
        <begin position="28"/>
        <end position="137"/>
    </location>
</feature>
<evidence type="ECO:0000313" key="8">
    <source>
        <dbReference type="WBParaSite" id="ACRNAN_scaffold3966.g32543.t1"/>
    </source>
</evidence>
<dbReference type="GO" id="GO:0005524">
    <property type="term" value="F:ATP binding"/>
    <property type="evidence" value="ECO:0007669"/>
    <property type="project" value="InterPro"/>
</dbReference>
<comment type="subcellular location">
    <subcellularLocation>
        <location evidence="1">Membrane</location>
    </subcellularLocation>
</comment>
<dbReference type="AlphaFoldDB" id="A0A914DVB2"/>
<dbReference type="SUPFAM" id="SSF81665">
    <property type="entry name" value="Calcium ATPase, transmembrane domain M"/>
    <property type="match status" value="1"/>
</dbReference>
<dbReference type="Gene3D" id="3.40.50.1000">
    <property type="entry name" value="HAD superfamily/HAD-like"/>
    <property type="match status" value="1"/>
</dbReference>
<dbReference type="PANTHER" id="PTHR43294:SF5">
    <property type="entry name" value="CATION-TRANSPORTING P-TYPE ATPASE N-TERMINAL DOMAIN-CONTAINING PROTEIN"/>
    <property type="match status" value="1"/>
</dbReference>
<dbReference type="PRINTS" id="PR00119">
    <property type="entry name" value="CATATPASE"/>
</dbReference>
<sequence length="317" mass="34709">MGIENDAEANIKPNSNKATIYQPKQQLQTCLVIRDGVPQEINACGLVVGDIIKIQTGKRIPSDARVLQCTQLKLETSSITGEAEPIDYTSDPVPETINIFESKNVAFNGSLCVDGEGIGVVIRTGVETVIGQIATLTTGQPNKKSRLEMQIKMFVKFLIFMALTIGTIVFVIGGFVHKWENVPMLLATSYAVCAVGMVPEVIARRLASKHVYLKRLDIVEALGSANIIATDKTGTLTKNVMTVTDLWYHDEVITNLSLGEKTNVTRSIENYESPLSDLLLAMTICNKAQVINNNEETVISMQTLPKLDSKEHQTITT</sequence>
<evidence type="ECO:0000256" key="2">
    <source>
        <dbReference type="ARBA" id="ARBA00022692"/>
    </source>
</evidence>
<organism evidence="7 8">
    <name type="scientific">Acrobeloides nanus</name>
    <dbReference type="NCBI Taxonomy" id="290746"/>
    <lineage>
        <taxon>Eukaryota</taxon>
        <taxon>Metazoa</taxon>
        <taxon>Ecdysozoa</taxon>
        <taxon>Nematoda</taxon>
        <taxon>Chromadorea</taxon>
        <taxon>Rhabditida</taxon>
        <taxon>Tylenchina</taxon>
        <taxon>Cephalobomorpha</taxon>
        <taxon>Cephaloboidea</taxon>
        <taxon>Cephalobidae</taxon>
        <taxon>Acrobeloides</taxon>
    </lineage>
</organism>
<keyword evidence="7" id="KW-1185">Reference proteome</keyword>